<sequence>MGKLSDVVYSELGSTQKLSFTGENFLIWKLKLSFILGDHQRCHLLNHPAPEEDDPTANPQNDDAKYLILGTVDGHLFREFERHPTPASIMKSLLTRLNSRFKALNLSMIRRYNAHRMALGTHINQHIFRMPAMAKELEYSGVKIPDEMDASSSIISLAFYFMLCLKYNSANPMLLIQAKSPPQLFTFPDESATLTEVIYPQCKTRLRIDYKESNFPKWKKDLSLVLRSNRVEYVLKDPKPSDQLEKWHGDDFTCRHLILGAMDDGDLFLSFHDYPTAKTLMDDLEECFNSPSTARKLVLLTKYMNHRMSDDIPIVDHTLKMDNMAWKMVTAGIKTPEEMQAVVLMDSLPESWDDTLVRLTVNMSMDEGNGLNLDNVRRRVTDAGQWKEFMAHKDGAMYY</sequence>
<comment type="caution">
    <text evidence="1">The sequence shown here is derived from an EMBL/GenBank/DDBJ whole genome shotgun (WGS) entry which is preliminary data.</text>
</comment>
<gene>
    <name evidence="1" type="ORF">ACH5RR_010238</name>
</gene>
<organism evidence="1 2">
    <name type="scientific">Cinchona calisaya</name>
    <dbReference type="NCBI Taxonomy" id="153742"/>
    <lineage>
        <taxon>Eukaryota</taxon>
        <taxon>Viridiplantae</taxon>
        <taxon>Streptophyta</taxon>
        <taxon>Embryophyta</taxon>
        <taxon>Tracheophyta</taxon>
        <taxon>Spermatophyta</taxon>
        <taxon>Magnoliopsida</taxon>
        <taxon>eudicotyledons</taxon>
        <taxon>Gunneridae</taxon>
        <taxon>Pentapetalae</taxon>
        <taxon>asterids</taxon>
        <taxon>lamiids</taxon>
        <taxon>Gentianales</taxon>
        <taxon>Rubiaceae</taxon>
        <taxon>Cinchonoideae</taxon>
        <taxon>Cinchoneae</taxon>
        <taxon>Cinchona</taxon>
    </lineage>
</organism>
<evidence type="ECO:0000313" key="2">
    <source>
        <dbReference type="Proteomes" id="UP001630127"/>
    </source>
</evidence>
<name>A0ABD3AGJ5_9GENT</name>
<dbReference type="PANTHER" id="PTHR35317:SF42">
    <property type="entry name" value="RETROTRANSPOSON GAG DOMAIN-CONTAINING PROTEIN"/>
    <property type="match status" value="1"/>
</dbReference>
<accession>A0ABD3AGJ5</accession>
<evidence type="ECO:0000313" key="1">
    <source>
        <dbReference type="EMBL" id="KAL3530916.1"/>
    </source>
</evidence>
<protein>
    <submittedName>
        <fullName evidence="1">Uncharacterized protein</fullName>
    </submittedName>
</protein>
<dbReference type="Pfam" id="PF14223">
    <property type="entry name" value="Retrotran_gag_2"/>
    <property type="match status" value="1"/>
</dbReference>
<reference evidence="1 2" key="1">
    <citation type="submission" date="2024-11" db="EMBL/GenBank/DDBJ databases">
        <title>A near-complete genome assembly of Cinchona calisaya.</title>
        <authorList>
            <person name="Lian D.C."/>
            <person name="Zhao X.W."/>
            <person name="Wei L."/>
        </authorList>
    </citation>
    <scope>NUCLEOTIDE SEQUENCE [LARGE SCALE GENOMIC DNA]</scope>
    <source>
        <tissue evidence="1">Nenye</tissue>
    </source>
</reference>
<dbReference type="EMBL" id="JBJUIK010000004">
    <property type="protein sequence ID" value="KAL3530916.1"/>
    <property type="molecule type" value="Genomic_DNA"/>
</dbReference>
<dbReference type="AlphaFoldDB" id="A0ABD3AGJ5"/>
<proteinExistence type="predicted"/>
<keyword evidence="2" id="KW-1185">Reference proteome</keyword>
<dbReference type="PANTHER" id="PTHR35317">
    <property type="entry name" value="OS04G0629600 PROTEIN"/>
    <property type="match status" value="1"/>
</dbReference>
<dbReference type="Proteomes" id="UP001630127">
    <property type="component" value="Unassembled WGS sequence"/>
</dbReference>